<dbReference type="EMBL" id="CP109527">
    <property type="protein sequence ID" value="WTY33270.1"/>
    <property type="molecule type" value="Genomic_DNA"/>
</dbReference>
<evidence type="ECO:0000259" key="1">
    <source>
        <dbReference type="Pfam" id="PF01494"/>
    </source>
</evidence>
<dbReference type="Proteomes" id="UP001621418">
    <property type="component" value="Chromosome"/>
</dbReference>
<proteinExistence type="predicted"/>
<evidence type="ECO:0000313" key="2">
    <source>
        <dbReference type="EMBL" id="WTY33270.1"/>
    </source>
</evidence>
<sequence>MGVDDSEQGHTIRTSGPRVLVAGASIAGPALAHWLSRWGAEVTVVERAPALRPGGQAVDARGVAKEVIRRMGLDASVRAARTETAGAYTVDADGNVLETFRADDHGGDGYIAEIEILRGDLSQVLYDDTHDGVEYIFGDHITELTQDTDGADVAFAGGDRRRFDLVVGADGLHSQLRAMVFGPHERFVRHLGHMLAFYSVPNEFGLDRWLIDFQESGRSAGLRPIPDATRAMAMFSFPSRDCDVDYRDVAAQKRLLRERMADFGWLSPNILAHLDDTPDFYLDEVAQVVMDRWSSGRVALLGDAAFSSSPLSGAGTGLALVGAYVLAGELAVAGWEPEAGFAAYEKRMRSFVEANQEIGRLHARTRDLPGPDPEPTPDFDSEWFTELIERAINGVELPDYTGVPHSAAPTEPPIVSSAKP</sequence>
<dbReference type="InterPro" id="IPR051704">
    <property type="entry name" value="FAD_aromatic-hydroxylase"/>
</dbReference>
<keyword evidence="2" id="KW-0560">Oxidoreductase</keyword>
<name>A0ABZ1N059_9NOCA</name>
<dbReference type="InterPro" id="IPR036188">
    <property type="entry name" value="FAD/NAD-bd_sf"/>
</dbReference>
<dbReference type="Pfam" id="PF01494">
    <property type="entry name" value="FAD_binding_3"/>
    <property type="match status" value="1"/>
</dbReference>
<dbReference type="PANTHER" id="PTHR46865">
    <property type="entry name" value="OXIDOREDUCTASE-RELATED"/>
    <property type="match status" value="1"/>
</dbReference>
<dbReference type="RefSeq" id="WP_328662071.1">
    <property type="nucleotide sequence ID" value="NZ_CP108014.1"/>
</dbReference>
<dbReference type="GO" id="GO:0004497">
    <property type="term" value="F:monooxygenase activity"/>
    <property type="evidence" value="ECO:0007669"/>
    <property type="project" value="UniProtKB-KW"/>
</dbReference>
<dbReference type="SUPFAM" id="SSF51905">
    <property type="entry name" value="FAD/NAD(P)-binding domain"/>
    <property type="match status" value="1"/>
</dbReference>
<reference evidence="2 3" key="1">
    <citation type="submission" date="2022-10" db="EMBL/GenBank/DDBJ databases">
        <title>The complete genomes of actinobacterial strains from the NBC collection.</title>
        <authorList>
            <person name="Joergensen T.S."/>
            <person name="Alvarez Arevalo M."/>
            <person name="Sterndorff E.B."/>
            <person name="Faurdal D."/>
            <person name="Vuksanovic O."/>
            <person name="Mourched A.-S."/>
            <person name="Charusanti P."/>
            <person name="Shaw S."/>
            <person name="Blin K."/>
            <person name="Weber T."/>
        </authorList>
    </citation>
    <scope>NUCLEOTIDE SEQUENCE [LARGE SCALE GENOMIC DNA]</scope>
    <source>
        <strain evidence="2 3">NBC_01413</strain>
    </source>
</reference>
<protein>
    <submittedName>
        <fullName evidence="2">FAD-dependent monooxygenase</fullName>
    </submittedName>
</protein>
<dbReference type="Gene3D" id="3.30.9.10">
    <property type="entry name" value="D-Amino Acid Oxidase, subunit A, domain 2"/>
    <property type="match status" value="1"/>
</dbReference>
<dbReference type="GeneID" id="91376096"/>
<accession>A0ABZ1N059</accession>
<evidence type="ECO:0000313" key="3">
    <source>
        <dbReference type="Proteomes" id="UP001621418"/>
    </source>
</evidence>
<keyword evidence="3" id="KW-1185">Reference proteome</keyword>
<feature type="domain" description="FAD-binding" evidence="1">
    <location>
        <begin position="19"/>
        <end position="354"/>
    </location>
</feature>
<keyword evidence="2" id="KW-0503">Monooxygenase</keyword>
<dbReference type="PANTHER" id="PTHR46865:SF2">
    <property type="entry name" value="MONOOXYGENASE"/>
    <property type="match status" value="1"/>
</dbReference>
<dbReference type="Gene3D" id="3.50.50.60">
    <property type="entry name" value="FAD/NAD(P)-binding domain"/>
    <property type="match status" value="1"/>
</dbReference>
<organism evidence="2 3">
    <name type="scientific">Nocardia salmonicida</name>
    <dbReference type="NCBI Taxonomy" id="53431"/>
    <lineage>
        <taxon>Bacteria</taxon>
        <taxon>Bacillati</taxon>
        <taxon>Actinomycetota</taxon>
        <taxon>Actinomycetes</taxon>
        <taxon>Mycobacteriales</taxon>
        <taxon>Nocardiaceae</taxon>
        <taxon>Nocardia</taxon>
    </lineage>
</organism>
<gene>
    <name evidence="2" type="ORF">OG308_18145</name>
</gene>
<dbReference type="PRINTS" id="PR00420">
    <property type="entry name" value="RNGMNOXGNASE"/>
</dbReference>
<dbReference type="InterPro" id="IPR002938">
    <property type="entry name" value="FAD-bd"/>
</dbReference>